<protein>
    <submittedName>
        <fullName evidence="2">Uncharacterized protein</fullName>
    </submittedName>
</protein>
<gene>
    <name evidence="2" type="ORF">Sps_01750</name>
</gene>
<evidence type="ECO:0000256" key="1">
    <source>
        <dbReference type="SAM" id="Phobius"/>
    </source>
</evidence>
<dbReference type="RefSeq" id="WP_077752150.1">
    <property type="nucleotide sequence ID" value="NZ_CP014782.1"/>
</dbReference>
<sequence>MIVTTTGTGSSLDKLLLYHFLMVTAVALLITPLVTDNKFFELMLLVTMQIVLTCISTLIGISMGHTVSKRAASVLFATWMLVWCVHLA</sequence>
<evidence type="ECO:0000313" key="2">
    <source>
        <dbReference type="EMBL" id="AQS36914.1"/>
    </source>
</evidence>
<feature type="transmembrane region" description="Helical" evidence="1">
    <location>
        <begin position="16"/>
        <end position="35"/>
    </location>
</feature>
<accession>A0A1S6HN32</accession>
<proteinExistence type="predicted"/>
<dbReference type="KEGG" id="spsw:Sps_01750"/>
<name>A0A1S6HN32_9GAMM</name>
<keyword evidence="1" id="KW-0812">Transmembrane</keyword>
<organism evidence="2 3">
    <name type="scientific">Shewanella psychrophila</name>
    <dbReference type="NCBI Taxonomy" id="225848"/>
    <lineage>
        <taxon>Bacteria</taxon>
        <taxon>Pseudomonadati</taxon>
        <taxon>Pseudomonadota</taxon>
        <taxon>Gammaproteobacteria</taxon>
        <taxon>Alteromonadales</taxon>
        <taxon>Shewanellaceae</taxon>
        <taxon>Shewanella</taxon>
    </lineage>
</organism>
<keyword evidence="1" id="KW-0472">Membrane</keyword>
<feature type="transmembrane region" description="Helical" evidence="1">
    <location>
        <begin position="70"/>
        <end position="87"/>
    </location>
</feature>
<dbReference type="EMBL" id="CP014782">
    <property type="protein sequence ID" value="AQS36914.1"/>
    <property type="molecule type" value="Genomic_DNA"/>
</dbReference>
<dbReference type="Proteomes" id="UP000189545">
    <property type="component" value="Chromosome"/>
</dbReference>
<dbReference type="AlphaFoldDB" id="A0A1S6HN32"/>
<evidence type="ECO:0000313" key="3">
    <source>
        <dbReference type="Proteomes" id="UP000189545"/>
    </source>
</evidence>
<dbReference type="OrthoDB" id="6266512at2"/>
<reference evidence="2 3" key="1">
    <citation type="submission" date="2016-03" db="EMBL/GenBank/DDBJ databases">
        <title>Complete genome sequence of Shewanella psychrophila WP2, a deep sea bacterium isolated from west Pacific sediment.</title>
        <authorList>
            <person name="Xu G."/>
            <person name="Jian H."/>
        </authorList>
    </citation>
    <scope>NUCLEOTIDE SEQUENCE [LARGE SCALE GENOMIC DNA]</scope>
    <source>
        <strain evidence="2 3">WP2</strain>
    </source>
</reference>
<feature type="transmembrane region" description="Helical" evidence="1">
    <location>
        <begin position="42"/>
        <end position="64"/>
    </location>
</feature>
<keyword evidence="3" id="KW-1185">Reference proteome</keyword>
<keyword evidence="1" id="KW-1133">Transmembrane helix</keyword>